<protein>
    <recommendedName>
        <fullName evidence="3">ParB/Sulfiredoxin domain-containing protein</fullName>
    </recommendedName>
</protein>
<reference evidence="1" key="1">
    <citation type="submission" date="2019-04" db="EMBL/GenBank/DDBJ databases">
        <authorList>
            <consortium name="Science for Life Laboratories"/>
        </authorList>
    </citation>
    <scope>NUCLEOTIDE SEQUENCE</scope>
    <source>
        <strain evidence="1">MBLW1</strain>
    </source>
</reference>
<proteinExistence type="predicted"/>
<dbReference type="AlphaFoldDB" id="A0A6C2YHZ6"/>
<evidence type="ECO:0000313" key="2">
    <source>
        <dbReference type="Proteomes" id="UP000464378"/>
    </source>
</evidence>
<sequence length="214" mass="23329">MTTAHSARPLRNRIREHRLVQARDLLPHPLNWRTHPASQRQSLQAVYDEIGMARSLLAYQRADGQLQLIDGHLRRELTPDAEVMVEILDVTDAEAEQLLLIVDPLAALAGRDDAVLQELHAAAQTDSAILQALFDAVVADCDAPVGAPIGAPVDADSDRDADCEADCDQPPLRDQFLILITCESESQQSDWLDRLSAAGLSAKALLGFGLAEEN</sequence>
<dbReference type="RefSeq" id="WP_162655880.1">
    <property type="nucleotide sequence ID" value="NZ_LR593887.1"/>
</dbReference>
<dbReference type="EMBL" id="LR593887">
    <property type="protein sequence ID" value="VTR96788.1"/>
    <property type="molecule type" value="Genomic_DNA"/>
</dbReference>
<gene>
    <name evidence="1" type="ORF">GMBLW1_32750</name>
</gene>
<dbReference type="EMBL" id="LR586016">
    <property type="protein sequence ID" value="VIP00685.1"/>
    <property type="molecule type" value="Genomic_DNA"/>
</dbReference>
<evidence type="ECO:0008006" key="3">
    <source>
        <dbReference type="Google" id="ProtNLM"/>
    </source>
</evidence>
<dbReference type="InParanoid" id="A0A6C2YHZ6"/>
<accession>A0A6C2YHZ6</accession>
<name>A0A6C2YHZ6_9BACT</name>
<dbReference type="KEGG" id="tim:GMBLW1_32750"/>
<evidence type="ECO:0000313" key="1">
    <source>
        <dbReference type="EMBL" id="VIP00685.1"/>
    </source>
</evidence>
<organism evidence="1">
    <name type="scientific">Tuwongella immobilis</name>
    <dbReference type="NCBI Taxonomy" id="692036"/>
    <lineage>
        <taxon>Bacteria</taxon>
        <taxon>Pseudomonadati</taxon>
        <taxon>Planctomycetota</taxon>
        <taxon>Planctomycetia</taxon>
        <taxon>Gemmatales</taxon>
        <taxon>Gemmataceae</taxon>
        <taxon>Tuwongella</taxon>
    </lineage>
</organism>
<dbReference type="Proteomes" id="UP000464378">
    <property type="component" value="Chromosome"/>
</dbReference>
<keyword evidence="2" id="KW-1185">Reference proteome</keyword>